<keyword evidence="1" id="KW-0812">Transmembrane</keyword>
<organism evidence="2 3">
    <name type="scientific">Paenibacillus eucommiae</name>
    <dbReference type="NCBI Taxonomy" id="1355755"/>
    <lineage>
        <taxon>Bacteria</taxon>
        <taxon>Bacillati</taxon>
        <taxon>Bacillota</taxon>
        <taxon>Bacilli</taxon>
        <taxon>Bacillales</taxon>
        <taxon>Paenibacillaceae</taxon>
        <taxon>Paenibacillus</taxon>
    </lineage>
</organism>
<sequence length="147" mass="16155">MSRNILLSFVFHILILMMTGILYSMGNHPVLLVVVILLALIGYITLGYVFLKPMSSVLTNLLSVSLVSSVGLLIGLYGVIFPGQMGFNWMIFLGYHLYGFGLAQAFQFDPGPHGTFWFFALPSLSLWVGLQLKVLGYKSSNSGQISS</sequence>
<accession>A0ABS4IS84</accession>
<dbReference type="Proteomes" id="UP001519287">
    <property type="component" value="Unassembled WGS sequence"/>
</dbReference>
<protein>
    <submittedName>
        <fullName evidence="2">Uncharacterized protein</fullName>
    </submittedName>
</protein>
<feature type="transmembrane region" description="Helical" evidence="1">
    <location>
        <begin position="30"/>
        <end position="51"/>
    </location>
</feature>
<comment type="caution">
    <text evidence="2">The sequence shown here is derived from an EMBL/GenBank/DDBJ whole genome shotgun (WGS) entry which is preliminary data.</text>
</comment>
<evidence type="ECO:0000313" key="3">
    <source>
        <dbReference type="Proteomes" id="UP001519287"/>
    </source>
</evidence>
<name>A0ABS4IS84_9BACL</name>
<feature type="transmembrane region" description="Helical" evidence="1">
    <location>
        <begin position="57"/>
        <end position="80"/>
    </location>
</feature>
<keyword evidence="1" id="KW-1133">Transmembrane helix</keyword>
<reference evidence="2 3" key="1">
    <citation type="submission" date="2021-03" db="EMBL/GenBank/DDBJ databases">
        <title>Genomic Encyclopedia of Type Strains, Phase IV (KMG-IV): sequencing the most valuable type-strain genomes for metagenomic binning, comparative biology and taxonomic classification.</title>
        <authorList>
            <person name="Goeker M."/>
        </authorList>
    </citation>
    <scope>NUCLEOTIDE SEQUENCE [LARGE SCALE GENOMIC DNA]</scope>
    <source>
        <strain evidence="2 3">DSM 26048</strain>
    </source>
</reference>
<proteinExistence type="predicted"/>
<feature type="transmembrane region" description="Helical" evidence="1">
    <location>
        <begin position="114"/>
        <end position="132"/>
    </location>
</feature>
<dbReference type="RefSeq" id="WP_209971218.1">
    <property type="nucleotide sequence ID" value="NZ_JAGGLB010000005.1"/>
</dbReference>
<gene>
    <name evidence="2" type="ORF">J2Z66_002043</name>
</gene>
<keyword evidence="3" id="KW-1185">Reference proteome</keyword>
<dbReference type="EMBL" id="JAGGLB010000005">
    <property type="protein sequence ID" value="MBP1990437.1"/>
    <property type="molecule type" value="Genomic_DNA"/>
</dbReference>
<feature type="transmembrane region" description="Helical" evidence="1">
    <location>
        <begin position="6"/>
        <end position="23"/>
    </location>
</feature>
<keyword evidence="1" id="KW-0472">Membrane</keyword>
<evidence type="ECO:0000256" key="1">
    <source>
        <dbReference type="SAM" id="Phobius"/>
    </source>
</evidence>
<evidence type="ECO:0000313" key="2">
    <source>
        <dbReference type="EMBL" id="MBP1990437.1"/>
    </source>
</evidence>